<dbReference type="RefSeq" id="WP_353900252.1">
    <property type="nucleotide sequence ID" value="NZ_CP158970.1"/>
</dbReference>
<comment type="similarity">
    <text evidence="4">Belongs to the metallo-dependent hydrolases superfamily. DHOase family. Class I DHOase subfamily.</text>
</comment>
<gene>
    <name evidence="12" type="primary">allB</name>
    <name evidence="12" type="ORF">ACFPZ4_03010</name>
</gene>
<evidence type="ECO:0000256" key="4">
    <source>
        <dbReference type="ARBA" id="ARBA00010286"/>
    </source>
</evidence>
<comment type="cofactor">
    <cofactor evidence="1">
        <name>Zn(2+)</name>
        <dbReference type="ChEBI" id="CHEBI:29105"/>
    </cofactor>
</comment>
<keyword evidence="8" id="KW-0479">Metal-binding</keyword>
<evidence type="ECO:0000256" key="8">
    <source>
        <dbReference type="ARBA" id="ARBA00022723"/>
    </source>
</evidence>
<organism evidence="12 13">
    <name type="scientific">Micromonospora harpali</name>
    <dbReference type="NCBI Taxonomy" id="1490225"/>
    <lineage>
        <taxon>Bacteria</taxon>
        <taxon>Bacillati</taxon>
        <taxon>Actinomycetota</taxon>
        <taxon>Actinomycetes</taxon>
        <taxon>Micromonosporales</taxon>
        <taxon>Micromonosporaceae</taxon>
        <taxon>Micromonospora</taxon>
    </lineage>
</organism>
<feature type="domain" description="Amidohydrolase-related" evidence="11">
    <location>
        <begin position="49"/>
        <end position="425"/>
    </location>
</feature>
<evidence type="ECO:0000256" key="2">
    <source>
        <dbReference type="ARBA" id="ARBA00002368"/>
    </source>
</evidence>
<dbReference type="InterPro" id="IPR032466">
    <property type="entry name" value="Metal_Hydrolase"/>
</dbReference>
<evidence type="ECO:0000259" key="11">
    <source>
        <dbReference type="Pfam" id="PF01979"/>
    </source>
</evidence>
<dbReference type="Gene3D" id="3.20.20.140">
    <property type="entry name" value="Metal-dependent hydrolases"/>
    <property type="match status" value="1"/>
</dbReference>
<protein>
    <recommendedName>
        <fullName evidence="7">allantoinase</fullName>
        <ecNumber evidence="7">3.5.2.5</ecNumber>
    </recommendedName>
</protein>
<dbReference type="NCBIfam" id="TIGR03178">
    <property type="entry name" value="allantoinase"/>
    <property type="match status" value="1"/>
</dbReference>
<evidence type="ECO:0000256" key="6">
    <source>
        <dbReference type="ARBA" id="ARBA00011881"/>
    </source>
</evidence>
<keyword evidence="13" id="KW-1185">Reference proteome</keyword>
<keyword evidence="10" id="KW-0862">Zinc</keyword>
<sequence>MIVLRADRVVTPDGVRPAAVVVGDGRVVAVTDRHAPVDGDEVHLTDDEVLLPGLVDSHVHVNEPGRTEWEGFASATAAAAAGGITTLVDMPLNSVPPTVDAAALAAKRAAARGQLAVDVAFWGGAVPGNADRLRALHDAGVVGFKCFLAPSGVDEFPPLDAVALHTAMMTVAGFDGLLVAHAEDPDVLAAAPPPVGRRHLDFVASRPPEAESRAVALLVDTARRTGCRAHVVHVSSAAVLPLLRAAKDEGLPVTAETCPHYLVLRADEVPDGATEFKCCPPIRDDANRAALWAGLRDGTIDCVVSDHSPCTAGLKALDTGDFAAAWGGIASVQLSLPLVWTEARRQGIGLDRVVGWMAAAPAALTRLPGRGAITAGNRADLVVFAPDETFVVDPARLAHRHPVTPYAGRRLRGVVRQTWLAGRPVRPGERRGRLVARTSTEVFG</sequence>
<dbReference type="EC" id="3.5.2.5" evidence="7"/>
<evidence type="ECO:0000256" key="9">
    <source>
        <dbReference type="ARBA" id="ARBA00022801"/>
    </source>
</evidence>
<evidence type="ECO:0000313" key="13">
    <source>
        <dbReference type="Proteomes" id="UP001596207"/>
    </source>
</evidence>
<dbReference type="PANTHER" id="PTHR43668:SF2">
    <property type="entry name" value="ALLANTOINASE"/>
    <property type="match status" value="1"/>
</dbReference>
<proteinExistence type="inferred from homology"/>
<dbReference type="PROSITE" id="PS00482">
    <property type="entry name" value="DIHYDROOROTASE_1"/>
    <property type="match status" value="1"/>
</dbReference>
<evidence type="ECO:0000256" key="10">
    <source>
        <dbReference type="ARBA" id="ARBA00022833"/>
    </source>
</evidence>
<comment type="caution">
    <text evidence="12">The sequence shown here is derived from an EMBL/GenBank/DDBJ whole genome shotgun (WGS) entry which is preliminary data.</text>
</comment>
<dbReference type="InterPro" id="IPR017593">
    <property type="entry name" value="Allantoinase"/>
</dbReference>
<comment type="pathway">
    <text evidence="3">Nitrogen metabolism; (S)-allantoin degradation; allantoate from (S)-allantoin: step 1/1.</text>
</comment>
<dbReference type="Proteomes" id="UP001596207">
    <property type="component" value="Unassembled WGS sequence"/>
</dbReference>
<dbReference type="GO" id="GO:0004038">
    <property type="term" value="F:allantoinase activity"/>
    <property type="evidence" value="ECO:0007669"/>
    <property type="project" value="UniProtKB-EC"/>
</dbReference>
<dbReference type="InterPro" id="IPR002195">
    <property type="entry name" value="Dihydroorotase_CS"/>
</dbReference>
<keyword evidence="9 12" id="KW-0378">Hydrolase</keyword>
<dbReference type="InterPro" id="IPR011059">
    <property type="entry name" value="Metal-dep_hydrolase_composite"/>
</dbReference>
<evidence type="ECO:0000256" key="3">
    <source>
        <dbReference type="ARBA" id="ARBA00004968"/>
    </source>
</evidence>
<accession>A0ABW1HG22</accession>
<reference evidence="13" key="1">
    <citation type="journal article" date="2019" name="Int. J. Syst. Evol. Microbiol.">
        <title>The Global Catalogue of Microorganisms (GCM) 10K type strain sequencing project: providing services to taxonomists for standard genome sequencing and annotation.</title>
        <authorList>
            <consortium name="The Broad Institute Genomics Platform"/>
            <consortium name="The Broad Institute Genome Sequencing Center for Infectious Disease"/>
            <person name="Wu L."/>
            <person name="Ma J."/>
        </authorList>
    </citation>
    <scope>NUCLEOTIDE SEQUENCE [LARGE SCALE GENOMIC DNA]</scope>
    <source>
        <strain evidence="13">CGMCC 4.7173</strain>
    </source>
</reference>
<dbReference type="SUPFAM" id="SSF51338">
    <property type="entry name" value="Composite domain of metallo-dependent hydrolases"/>
    <property type="match status" value="1"/>
</dbReference>
<dbReference type="SUPFAM" id="SSF51556">
    <property type="entry name" value="Metallo-dependent hydrolases"/>
    <property type="match status" value="1"/>
</dbReference>
<comment type="subunit">
    <text evidence="6">Homotetramer.</text>
</comment>
<evidence type="ECO:0000256" key="5">
    <source>
        <dbReference type="ARBA" id="ARBA00010368"/>
    </source>
</evidence>
<evidence type="ECO:0000256" key="7">
    <source>
        <dbReference type="ARBA" id="ARBA00012863"/>
    </source>
</evidence>
<dbReference type="InterPro" id="IPR006680">
    <property type="entry name" value="Amidohydro-rel"/>
</dbReference>
<evidence type="ECO:0000256" key="1">
    <source>
        <dbReference type="ARBA" id="ARBA00001947"/>
    </source>
</evidence>
<dbReference type="Pfam" id="PF01979">
    <property type="entry name" value="Amidohydro_1"/>
    <property type="match status" value="1"/>
</dbReference>
<evidence type="ECO:0000313" key="12">
    <source>
        <dbReference type="EMBL" id="MFC5940447.1"/>
    </source>
</evidence>
<name>A0ABW1HG22_9ACTN</name>
<comment type="similarity">
    <text evidence="5">Belongs to the metallo-dependent hydrolases superfamily. Allantoinase family.</text>
</comment>
<dbReference type="EMBL" id="JBHSQQ010000007">
    <property type="protein sequence ID" value="MFC5940447.1"/>
    <property type="molecule type" value="Genomic_DNA"/>
</dbReference>
<dbReference type="PANTHER" id="PTHR43668">
    <property type="entry name" value="ALLANTOINASE"/>
    <property type="match status" value="1"/>
</dbReference>
<dbReference type="InterPro" id="IPR050138">
    <property type="entry name" value="DHOase/Allantoinase_Hydrolase"/>
</dbReference>
<comment type="function">
    <text evidence="2">Catalyzes the reversible cyclization of carbamoyl aspartate to dihydroorotate.</text>
</comment>